<dbReference type="PANTHER" id="PTHR12162">
    <property type="entry name" value="NIBRIN-RELATED"/>
    <property type="match status" value="1"/>
</dbReference>
<dbReference type="HOGENOM" id="CLU_007603_0_0_1"/>
<feature type="compositionally biased region" description="Acidic residues" evidence="1">
    <location>
        <begin position="612"/>
        <end position="625"/>
    </location>
</feature>
<reference evidence="2 3" key="1">
    <citation type="submission" date="2014-04" db="EMBL/GenBank/DDBJ databases">
        <authorList>
            <consortium name="DOE Joint Genome Institute"/>
            <person name="Kuo A."/>
            <person name="Gay G."/>
            <person name="Dore J."/>
            <person name="Kohler A."/>
            <person name="Nagy L.G."/>
            <person name="Floudas D."/>
            <person name="Copeland A."/>
            <person name="Barry K.W."/>
            <person name="Cichocki N."/>
            <person name="Veneault-Fourrey C."/>
            <person name="LaButti K."/>
            <person name="Lindquist E.A."/>
            <person name="Lipzen A."/>
            <person name="Lundell T."/>
            <person name="Morin E."/>
            <person name="Murat C."/>
            <person name="Sun H."/>
            <person name="Tunlid A."/>
            <person name="Henrissat B."/>
            <person name="Grigoriev I.V."/>
            <person name="Hibbett D.S."/>
            <person name="Martin F."/>
            <person name="Nordberg H.P."/>
            <person name="Cantor M.N."/>
            <person name="Hua S.X."/>
        </authorList>
    </citation>
    <scope>NUCLEOTIDE SEQUENCE [LARGE SCALE GENOMIC DNA]</scope>
    <source>
        <strain evidence="3">h7</strain>
    </source>
</reference>
<evidence type="ECO:0008006" key="4">
    <source>
        <dbReference type="Google" id="ProtNLM"/>
    </source>
</evidence>
<dbReference type="PANTHER" id="PTHR12162:SF0">
    <property type="entry name" value="NIBRIN"/>
    <property type="match status" value="1"/>
</dbReference>
<feature type="compositionally biased region" description="Low complexity" evidence="1">
    <location>
        <begin position="646"/>
        <end position="658"/>
    </location>
</feature>
<feature type="compositionally biased region" description="Polar residues" evidence="1">
    <location>
        <begin position="539"/>
        <end position="550"/>
    </location>
</feature>
<feature type="region of interest" description="Disordered" evidence="1">
    <location>
        <begin position="805"/>
        <end position="894"/>
    </location>
</feature>
<evidence type="ECO:0000313" key="3">
    <source>
        <dbReference type="Proteomes" id="UP000053424"/>
    </source>
</evidence>
<gene>
    <name evidence="2" type="ORF">M413DRAFT_448539</name>
</gene>
<feature type="compositionally biased region" description="Basic residues" evidence="1">
    <location>
        <begin position="402"/>
        <end position="411"/>
    </location>
</feature>
<feature type="compositionally biased region" description="Low complexity" evidence="1">
    <location>
        <begin position="412"/>
        <end position="425"/>
    </location>
</feature>
<dbReference type="AlphaFoldDB" id="A0A0C2XI14"/>
<proteinExistence type="predicted"/>
<dbReference type="GO" id="GO:0003684">
    <property type="term" value="F:damaged DNA binding"/>
    <property type="evidence" value="ECO:0007669"/>
    <property type="project" value="TreeGrafter"/>
</dbReference>
<dbReference type="EMBL" id="KN831797">
    <property type="protein sequence ID" value="KIM37493.1"/>
    <property type="molecule type" value="Genomic_DNA"/>
</dbReference>
<organism evidence="2 3">
    <name type="scientific">Hebeloma cylindrosporum</name>
    <dbReference type="NCBI Taxonomy" id="76867"/>
    <lineage>
        <taxon>Eukaryota</taxon>
        <taxon>Fungi</taxon>
        <taxon>Dikarya</taxon>
        <taxon>Basidiomycota</taxon>
        <taxon>Agaricomycotina</taxon>
        <taxon>Agaricomycetes</taxon>
        <taxon>Agaricomycetidae</taxon>
        <taxon>Agaricales</taxon>
        <taxon>Agaricineae</taxon>
        <taxon>Hymenogastraceae</taxon>
        <taxon>Hebeloma</taxon>
    </lineage>
</organism>
<feature type="compositionally biased region" description="Polar residues" evidence="1">
    <location>
        <begin position="811"/>
        <end position="834"/>
    </location>
</feature>
<dbReference type="OrthoDB" id="552194at2759"/>
<dbReference type="InterPro" id="IPR040227">
    <property type="entry name" value="Nibrin-rel"/>
</dbReference>
<feature type="compositionally biased region" description="Low complexity" evidence="1">
    <location>
        <begin position="384"/>
        <end position="396"/>
    </location>
</feature>
<dbReference type="GO" id="GO:0007095">
    <property type="term" value="P:mitotic G2 DNA damage checkpoint signaling"/>
    <property type="evidence" value="ECO:0007669"/>
    <property type="project" value="InterPro"/>
</dbReference>
<feature type="compositionally biased region" description="Low complexity" evidence="1">
    <location>
        <begin position="869"/>
        <end position="879"/>
    </location>
</feature>
<evidence type="ECO:0000256" key="1">
    <source>
        <dbReference type="SAM" id="MobiDB-lite"/>
    </source>
</evidence>
<feature type="compositionally biased region" description="Polar residues" evidence="1">
    <location>
        <begin position="558"/>
        <end position="574"/>
    </location>
</feature>
<name>A0A0C2XI14_HEBCY</name>
<feature type="region of interest" description="Disordered" evidence="1">
    <location>
        <begin position="909"/>
        <end position="975"/>
    </location>
</feature>
<accession>A0A0C2XI14</accession>
<feature type="region of interest" description="Disordered" evidence="1">
    <location>
        <begin position="365"/>
        <end position="431"/>
    </location>
</feature>
<keyword evidence="3" id="KW-1185">Reference proteome</keyword>
<sequence>MWVALGPFDGEAGDASFQKPKLLKPNQSYTVGRKDRPLVVNNKKISHSHCDFVVGDHTVDDVSNTSVIPTLELLNHNKKDKALLITRGTASVEAYPSTKQQLQHGDMVSLISGVVITVEWRPLHAFSPPPRSKGSVSLDDCASLGIKLLYIPHPEITHHLTAQYAANLITATSLLTLSKFVKPEWLQEVIRLGKLPRNNEEATGVCLEDHFVLPLESKFRPGYSPSLPQAQKKFGLWEPNEERVNLFLLCRFICLQEKPTDLDSNIRETIHRGGGTLETFDIHSGISKFHRALTRSQAKEGKKTVVIGDADLMRTAVGEDTYAQLVTESKNFGLEILPPSKLVQATLDVNVELLFPSIAMDVDSGGNQPRTLSPLPDVVPNSIPEEPSMEASEPSSQATGPPRRKLVRRVVSRSASIEPSAAPSSVDPMGSMVEDIPPPPRKPLTRRVAAGKAVVTGLDDPSGILDDIPGLSDLRETPPPPPVFDLAAPTPARSSRLKRRIGVSGPDALLPPISEPFSSSGIGETIGEPPLKKFKALFESTNPDETQVPTLNFLDSLPSGTSESQTQNETQSRASRPLRGMGTSSLAVLREEEEESQMSTATRGLKRRMESVTEDVEMQAVDDELNPSASDAAGPPPAKKRAVDSVNAVERSAVAAAAPTSNRLPSKVLTTDKGKQGAAAGKPDTDAAFLKAIASTKRGKKTEDAFDREFNNLKISKPGLVDNPEPEEEWAVLAEFGDDSGLRGNFMTVVEMDLYRKDDDAAQQRTVNHSWDGKPNFKKFKKKVNGLARPKVDLFISDENDYGMGPAYWNGKTQRTQTHVPLVDSQNDDSQFISQPPPTRPKSKSRPPADFDDEELPAPVLKARKPPSRARSAAPSKKATTSNKNKAPAKAADLFIQSDDDVEELHEFTPPGQAVDHTFDAEETLQSSAELKPPPGRRSTRTAKTTTKAKKNLVVEDDSGDDAVFQGFRAKKGGR</sequence>
<evidence type="ECO:0000313" key="2">
    <source>
        <dbReference type="EMBL" id="KIM37493.1"/>
    </source>
</evidence>
<dbReference type="Proteomes" id="UP000053424">
    <property type="component" value="Unassembled WGS sequence"/>
</dbReference>
<feature type="region of interest" description="Disordered" evidence="1">
    <location>
        <begin position="464"/>
        <end position="526"/>
    </location>
</feature>
<dbReference type="GO" id="GO:0000724">
    <property type="term" value="P:double-strand break repair via homologous recombination"/>
    <property type="evidence" value="ECO:0007669"/>
    <property type="project" value="TreeGrafter"/>
</dbReference>
<protein>
    <recommendedName>
        <fullName evidence="4">FHA domain-containing protein</fullName>
    </recommendedName>
</protein>
<reference evidence="3" key="2">
    <citation type="submission" date="2015-01" db="EMBL/GenBank/DDBJ databases">
        <title>Evolutionary Origins and Diversification of the Mycorrhizal Mutualists.</title>
        <authorList>
            <consortium name="DOE Joint Genome Institute"/>
            <consortium name="Mycorrhizal Genomics Consortium"/>
            <person name="Kohler A."/>
            <person name="Kuo A."/>
            <person name="Nagy L.G."/>
            <person name="Floudas D."/>
            <person name="Copeland A."/>
            <person name="Barry K.W."/>
            <person name="Cichocki N."/>
            <person name="Veneault-Fourrey C."/>
            <person name="LaButti K."/>
            <person name="Lindquist E.A."/>
            <person name="Lipzen A."/>
            <person name="Lundell T."/>
            <person name="Morin E."/>
            <person name="Murat C."/>
            <person name="Riley R."/>
            <person name="Ohm R."/>
            <person name="Sun H."/>
            <person name="Tunlid A."/>
            <person name="Henrissat B."/>
            <person name="Grigoriev I.V."/>
            <person name="Hibbett D.S."/>
            <person name="Martin F."/>
        </authorList>
    </citation>
    <scope>NUCLEOTIDE SEQUENCE [LARGE SCALE GENOMIC DNA]</scope>
    <source>
        <strain evidence="3">h7</strain>
    </source>
</reference>
<dbReference type="GO" id="GO:0030870">
    <property type="term" value="C:Mre11 complex"/>
    <property type="evidence" value="ECO:0007669"/>
    <property type="project" value="InterPro"/>
</dbReference>
<feature type="region of interest" description="Disordered" evidence="1">
    <location>
        <begin position="539"/>
        <end position="684"/>
    </location>
</feature>